<comment type="caution">
    <text evidence="2">The sequence shown here is derived from an EMBL/GenBank/DDBJ whole genome shotgun (WGS) entry which is preliminary data.</text>
</comment>
<dbReference type="EMBL" id="JACCBU010000001">
    <property type="protein sequence ID" value="NYE74407.1"/>
    <property type="molecule type" value="Genomic_DNA"/>
</dbReference>
<sequence>MLAALGWGAVAASSLVIGAVLGMIRKWHAGLVGGVLAFGAGALISSVAFELAQEGLTIAGPIPVAIGLAAGALAFFAANAAVNKIGGRSGGGAGGLPLALGSLLDGIPEQAVLGIGLAAGEGVSVALLVAIFISNLPEGIGSASDLRSAGKSPRAVLGLWCVVAVACMLATLGGYGLASVAGPEIKAGIDGFAAGALLVMLVDSMIPEATEKAGSRAGLVTVIGFAVAAALSNLV</sequence>
<keyword evidence="1" id="KW-1133">Transmembrane helix</keyword>
<gene>
    <name evidence="2" type="ORF">BKA15_005736</name>
</gene>
<feature type="transmembrane region" description="Helical" evidence="1">
    <location>
        <begin position="155"/>
        <end position="175"/>
    </location>
</feature>
<evidence type="ECO:0000313" key="2">
    <source>
        <dbReference type="EMBL" id="NYE74407.1"/>
    </source>
</evidence>
<evidence type="ECO:0000313" key="3">
    <source>
        <dbReference type="Proteomes" id="UP000569914"/>
    </source>
</evidence>
<feature type="transmembrane region" description="Helical" evidence="1">
    <location>
        <begin position="56"/>
        <end position="78"/>
    </location>
</feature>
<keyword evidence="3" id="KW-1185">Reference proteome</keyword>
<keyword evidence="1" id="KW-0472">Membrane</keyword>
<reference evidence="2 3" key="1">
    <citation type="submission" date="2020-07" db="EMBL/GenBank/DDBJ databases">
        <title>Sequencing the genomes of 1000 actinobacteria strains.</title>
        <authorList>
            <person name="Klenk H.-P."/>
        </authorList>
    </citation>
    <scope>NUCLEOTIDE SEQUENCE [LARGE SCALE GENOMIC DNA]</scope>
    <source>
        <strain evidence="2 3">DSM 22083</strain>
    </source>
</reference>
<dbReference type="AlphaFoldDB" id="A0A7Y9ICY1"/>
<protein>
    <submittedName>
        <fullName evidence="2">ZIP family zinc transporter</fullName>
    </submittedName>
</protein>
<organism evidence="2 3">
    <name type="scientific">Microlunatus parietis</name>
    <dbReference type="NCBI Taxonomy" id="682979"/>
    <lineage>
        <taxon>Bacteria</taxon>
        <taxon>Bacillati</taxon>
        <taxon>Actinomycetota</taxon>
        <taxon>Actinomycetes</taxon>
        <taxon>Propionibacteriales</taxon>
        <taxon>Propionibacteriaceae</taxon>
        <taxon>Microlunatus</taxon>
    </lineage>
</organism>
<proteinExistence type="predicted"/>
<name>A0A7Y9ICY1_9ACTN</name>
<feature type="transmembrane region" description="Helical" evidence="1">
    <location>
        <begin position="111"/>
        <end position="134"/>
    </location>
</feature>
<dbReference type="Proteomes" id="UP000569914">
    <property type="component" value="Unassembled WGS sequence"/>
</dbReference>
<feature type="transmembrane region" description="Helical" evidence="1">
    <location>
        <begin position="28"/>
        <end position="49"/>
    </location>
</feature>
<evidence type="ECO:0000256" key="1">
    <source>
        <dbReference type="SAM" id="Phobius"/>
    </source>
</evidence>
<feature type="transmembrane region" description="Helical" evidence="1">
    <location>
        <begin position="217"/>
        <end position="234"/>
    </location>
</feature>
<accession>A0A7Y9ICY1</accession>
<dbReference type="RefSeq" id="WP_179756688.1">
    <property type="nucleotide sequence ID" value="NZ_JACCBU010000001.1"/>
</dbReference>
<feature type="transmembrane region" description="Helical" evidence="1">
    <location>
        <begin position="187"/>
        <end position="205"/>
    </location>
</feature>
<keyword evidence="1" id="KW-0812">Transmembrane</keyword>